<protein>
    <submittedName>
        <fullName evidence="2">Aminoglycoside phosphotransferase family protein</fullName>
    </submittedName>
</protein>
<dbReference type="RefSeq" id="WP_195128390.1">
    <property type="nucleotide sequence ID" value="NZ_JADLQX010000003.1"/>
</dbReference>
<dbReference type="SUPFAM" id="SSF56112">
    <property type="entry name" value="Protein kinase-like (PK-like)"/>
    <property type="match status" value="1"/>
</dbReference>
<evidence type="ECO:0000313" key="2">
    <source>
        <dbReference type="EMBL" id="MBF6297032.1"/>
    </source>
</evidence>
<dbReference type="EMBL" id="JADLQX010000003">
    <property type="protein sequence ID" value="MBF6297032.1"/>
    <property type="molecule type" value="Genomic_DNA"/>
</dbReference>
<organism evidence="2 3">
    <name type="scientific">Nocardia amamiensis</name>
    <dbReference type="NCBI Taxonomy" id="404578"/>
    <lineage>
        <taxon>Bacteria</taxon>
        <taxon>Bacillati</taxon>
        <taxon>Actinomycetota</taxon>
        <taxon>Actinomycetes</taxon>
        <taxon>Mycobacteriales</taxon>
        <taxon>Nocardiaceae</taxon>
        <taxon>Nocardia</taxon>
    </lineage>
</organism>
<name>A0ABS0CMJ3_9NOCA</name>
<dbReference type="InterPro" id="IPR002575">
    <property type="entry name" value="Aminoglycoside_PTrfase"/>
</dbReference>
<feature type="domain" description="Aminoglycoside phosphotransferase" evidence="1">
    <location>
        <begin position="36"/>
        <end position="243"/>
    </location>
</feature>
<dbReference type="Gene3D" id="3.90.1200.10">
    <property type="match status" value="1"/>
</dbReference>
<gene>
    <name evidence="2" type="ORF">IU459_05675</name>
</gene>
<dbReference type="Pfam" id="PF01636">
    <property type="entry name" value="APH"/>
    <property type="match status" value="1"/>
</dbReference>
<sequence length="296" mass="32742">MTAGVTENGMRSVLRAACVSVGIDSAGAEPAGSQTVFKLRDGIVARIGGRGQKLAVGREVAVARWLETCGVSAARLVPDIPQPVVVDRRPVTFWQDLPPHHSGTPAEIAEALARLHRLPLPGFELRRMMPLARLEEEIEAAQTVTEEDRQWLRGHLEELRGRWKTRPDGMPWSVIQGTEWGENAVVGDDGNLILVGFGRAVIGPPEWDLVHTAIECWTAATLTAAQYADFCAGYGRDVTRWDGFYLLRDIQEFRLTLQSLRAATGNPAYQGQALRRLEYIRGDKGMRPWPGWADLD</sequence>
<reference evidence="2 3" key="1">
    <citation type="submission" date="2020-10" db="EMBL/GenBank/DDBJ databases">
        <title>Identification of Nocardia species via Next-generation sequencing and recognition of intraspecies genetic diversity.</title>
        <authorList>
            <person name="Li P."/>
            <person name="Li P."/>
            <person name="Lu B."/>
        </authorList>
    </citation>
    <scope>NUCLEOTIDE SEQUENCE [LARGE SCALE GENOMIC DNA]</scope>
    <source>
        <strain evidence="2 3">BJ06-0157</strain>
    </source>
</reference>
<proteinExistence type="predicted"/>
<keyword evidence="3" id="KW-1185">Reference proteome</keyword>
<comment type="caution">
    <text evidence="2">The sequence shown here is derived from an EMBL/GenBank/DDBJ whole genome shotgun (WGS) entry which is preliminary data.</text>
</comment>
<evidence type="ECO:0000259" key="1">
    <source>
        <dbReference type="Pfam" id="PF01636"/>
    </source>
</evidence>
<accession>A0ABS0CMJ3</accession>
<dbReference type="Proteomes" id="UP000702209">
    <property type="component" value="Unassembled WGS sequence"/>
</dbReference>
<dbReference type="InterPro" id="IPR011009">
    <property type="entry name" value="Kinase-like_dom_sf"/>
</dbReference>
<evidence type="ECO:0000313" key="3">
    <source>
        <dbReference type="Proteomes" id="UP000702209"/>
    </source>
</evidence>